<comment type="caution">
    <text evidence="7">The sequence shown here is derived from an EMBL/GenBank/DDBJ whole genome shotgun (WGS) entry which is preliminary data.</text>
</comment>
<keyword evidence="8" id="KW-1185">Reference proteome</keyword>
<dbReference type="SUPFAM" id="SSF52172">
    <property type="entry name" value="CheY-like"/>
    <property type="match status" value="1"/>
</dbReference>
<feature type="domain" description="Response regulatory" evidence="6">
    <location>
        <begin position="4"/>
        <end position="120"/>
    </location>
</feature>
<dbReference type="InterPro" id="IPR039420">
    <property type="entry name" value="WalR-like"/>
</dbReference>
<evidence type="ECO:0000256" key="4">
    <source>
        <dbReference type="PROSITE-ProRule" id="PRU00169"/>
    </source>
</evidence>
<dbReference type="EMBL" id="JBAFSM010000037">
    <property type="protein sequence ID" value="MEG3438911.1"/>
    <property type="molecule type" value="Genomic_DNA"/>
</dbReference>
<dbReference type="AlphaFoldDB" id="A0AAW9QV77"/>
<dbReference type="GO" id="GO:0000156">
    <property type="term" value="F:phosphorelay response regulator activity"/>
    <property type="evidence" value="ECO:0007669"/>
    <property type="project" value="TreeGrafter"/>
</dbReference>
<proteinExistence type="predicted"/>
<dbReference type="PROSITE" id="PS00622">
    <property type="entry name" value="HTH_LUXR_1"/>
    <property type="match status" value="1"/>
</dbReference>
<dbReference type="SMART" id="SM00448">
    <property type="entry name" value="REC"/>
    <property type="match status" value="1"/>
</dbReference>
<dbReference type="InterPro" id="IPR000792">
    <property type="entry name" value="Tscrpt_reg_LuxR_C"/>
</dbReference>
<dbReference type="RefSeq" id="WP_332866396.1">
    <property type="nucleotide sequence ID" value="NZ_JBAFSM010000037.1"/>
</dbReference>
<dbReference type="GO" id="GO:0006355">
    <property type="term" value="P:regulation of DNA-templated transcription"/>
    <property type="evidence" value="ECO:0007669"/>
    <property type="project" value="InterPro"/>
</dbReference>
<dbReference type="Pfam" id="PF00072">
    <property type="entry name" value="Response_reg"/>
    <property type="match status" value="1"/>
</dbReference>
<evidence type="ECO:0000256" key="3">
    <source>
        <dbReference type="ARBA" id="ARBA00023163"/>
    </source>
</evidence>
<dbReference type="PANTHER" id="PTHR48111:SF67">
    <property type="entry name" value="TRANSCRIPTIONAL REGULATORY PROTEIN TCTD"/>
    <property type="match status" value="1"/>
</dbReference>
<evidence type="ECO:0000259" key="5">
    <source>
        <dbReference type="PROSITE" id="PS50043"/>
    </source>
</evidence>
<keyword evidence="2" id="KW-0238">DNA-binding</keyword>
<keyword evidence="3" id="KW-0804">Transcription</keyword>
<protein>
    <submittedName>
        <fullName evidence="7">Response regulator transcription factor</fullName>
    </submittedName>
</protein>
<dbReference type="SUPFAM" id="SSF46894">
    <property type="entry name" value="C-terminal effector domain of the bipartite response regulators"/>
    <property type="match status" value="1"/>
</dbReference>
<dbReference type="SMART" id="SM00421">
    <property type="entry name" value="HTH_LUXR"/>
    <property type="match status" value="1"/>
</dbReference>
<dbReference type="PROSITE" id="PS50110">
    <property type="entry name" value="RESPONSE_REGULATORY"/>
    <property type="match status" value="1"/>
</dbReference>
<dbReference type="PANTHER" id="PTHR48111">
    <property type="entry name" value="REGULATOR OF RPOS"/>
    <property type="match status" value="1"/>
</dbReference>
<evidence type="ECO:0000256" key="1">
    <source>
        <dbReference type="ARBA" id="ARBA00023015"/>
    </source>
</evidence>
<dbReference type="CDD" id="cd06170">
    <property type="entry name" value="LuxR_C_like"/>
    <property type="match status" value="1"/>
</dbReference>
<dbReference type="InterPro" id="IPR001789">
    <property type="entry name" value="Sig_transdc_resp-reg_receiver"/>
</dbReference>
<evidence type="ECO:0000256" key="2">
    <source>
        <dbReference type="ARBA" id="ARBA00023125"/>
    </source>
</evidence>
<dbReference type="InterPro" id="IPR011006">
    <property type="entry name" value="CheY-like_superfamily"/>
</dbReference>
<organism evidence="7 8">
    <name type="scientific">Pannus brasiliensis CCIBt3594</name>
    <dbReference type="NCBI Taxonomy" id="1427578"/>
    <lineage>
        <taxon>Bacteria</taxon>
        <taxon>Bacillati</taxon>
        <taxon>Cyanobacteriota</taxon>
        <taxon>Cyanophyceae</taxon>
        <taxon>Oscillatoriophycideae</taxon>
        <taxon>Chroococcales</taxon>
        <taxon>Microcystaceae</taxon>
        <taxon>Pannus</taxon>
    </lineage>
</organism>
<dbReference type="Pfam" id="PF00196">
    <property type="entry name" value="GerE"/>
    <property type="match status" value="1"/>
</dbReference>
<dbReference type="GO" id="GO:0032993">
    <property type="term" value="C:protein-DNA complex"/>
    <property type="evidence" value="ECO:0007669"/>
    <property type="project" value="TreeGrafter"/>
</dbReference>
<name>A0AAW9QV77_9CHRO</name>
<accession>A0AAW9QV77</accession>
<feature type="modified residue" description="4-aspartylphosphate" evidence="4">
    <location>
        <position position="53"/>
    </location>
</feature>
<keyword evidence="1" id="KW-0805">Transcription regulation</keyword>
<dbReference type="Proteomes" id="UP001328733">
    <property type="component" value="Unassembled WGS sequence"/>
</dbReference>
<keyword evidence="4" id="KW-0597">Phosphoprotein</keyword>
<dbReference type="GO" id="GO:0000976">
    <property type="term" value="F:transcription cis-regulatory region binding"/>
    <property type="evidence" value="ECO:0007669"/>
    <property type="project" value="TreeGrafter"/>
</dbReference>
<dbReference type="InterPro" id="IPR016032">
    <property type="entry name" value="Sig_transdc_resp-reg_C-effctor"/>
</dbReference>
<gene>
    <name evidence="7" type="ORF">V0288_17420</name>
</gene>
<dbReference type="GO" id="GO:0005829">
    <property type="term" value="C:cytosol"/>
    <property type="evidence" value="ECO:0007669"/>
    <property type="project" value="TreeGrafter"/>
</dbReference>
<reference evidence="7 8" key="1">
    <citation type="submission" date="2024-01" db="EMBL/GenBank/DDBJ databases">
        <title>Genomic insights into the taxonomy and metabolism of the cyanobacterium Pannus brasiliensis CCIBt3594.</title>
        <authorList>
            <person name="Machado M."/>
            <person name="Botero N.B."/>
            <person name="Andreote A.P.D."/>
            <person name="Feitosa A.M.T."/>
            <person name="Popin R."/>
            <person name="Sivonen K."/>
            <person name="Fiore M.F."/>
        </authorList>
    </citation>
    <scope>NUCLEOTIDE SEQUENCE [LARGE SCALE GENOMIC DNA]</scope>
    <source>
        <strain evidence="7 8">CCIBt3594</strain>
    </source>
</reference>
<sequence length="217" mass="24791">MPLLILIADDDPGIRLAIKDYLELAGYSVVAASNGEEALSRLDTYHPHLLVSDIKMPRMDGYTLVSRVRQRPEFRLLPVIFLTERGTTEERIRGYQVGCDVYLPKPFEMEELKAVIRNLLERSQIIQSEWQYKKDPVQIPGRSAGVSTPVLEEITLTNRERDVLEHLARGLSNVDIGHQLHLSPRTVEKYVSSLFRKTLTGNRAELVRYSIEHGLIE</sequence>
<evidence type="ECO:0000259" key="6">
    <source>
        <dbReference type="PROSITE" id="PS50110"/>
    </source>
</evidence>
<dbReference type="PRINTS" id="PR00038">
    <property type="entry name" value="HTHLUXR"/>
</dbReference>
<dbReference type="CDD" id="cd19927">
    <property type="entry name" value="REC_Ycf29"/>
    <property type="match status" value="1"/>
</dbReference>
<feature type="domain" description="HTH luxR-type" evidence="5">
    <location>
        <begin position="149"/>
        <end position="214"/>
    </location>
</feature>
<dbReference type="InterPro" id="IPR036388">
    <property type="entry name" value="WH-like_DNA-bd_sf"/>
</dbReference>
<dbReference type="Gene3D" id="3.40.50.2300">
    <property type="match status" value="1"/>
</dbReference>
<evidence type="ECO:0000313" key="8">
    <source>
        <dbReference type="Proteomes" id="UP001328733"/>
    </source>
</evidence>
<dbReference type="Gene3D" id="1.10.10.10">
    <property type="entry name" value="Winged helix-like DNA-binding domain superfamily/Winged helix DNA-binding domain"/>
    <property type="match status" value="1"/>
</dbReference>
<dbReference type="PROSITE" id="PS50043">
    <property type="entry name" value="HTH_LUXR_2"/>
    <property type="match status" value="1"/>
</dbReference>
<evidence type="ECO:0000313" key="7">
    <source>
        <dbReference type="EMBL" id="MEG3438911.1"/>
    </source>
</evidence>